<dbReference type="EMBL" id="MU853406">
    <property type="protein sequence ID" value="KAK4135462.1"/>
    <property type="molecule type" value="Genomic_DNA"/>
</dbReference>
<proteinExistence type="predicted"/>
<dbReference type="Proteomes" id="UP001304895">
    <property type="component" value="Unassembled WGS sequence"/>
</dbReference>
<comment type="caution">
    <text evidence="1">The sequence shown here is derived from an EMBL/GenBank/DDBJ whole genome shotgun (WGS) entry which is preliminary data.</text>
</comment>
<protein>
    <submittedName>
        <fullName evidence="1">Uncharacterized protein</fullName>
    </submittedName>
</protein>
<reference evidence="1" key="1">
    <citation type="journal article" date="2023" name="Mol. Phylogenet. Evol.">
        <title>Genome-scale phylogeny and comparative genomics of the fungal order Sordariales.</title>
        <authorList>
            <person name="Hensen N."/>
            <person name="Bonometti L."/>
            <person name="Westerberg I."/>
            <person name="Brannstrom I.O."/>
            <person name="Guillou S."/>
            <person name="Cros-Aarteil S."/>
            <person name="Calhoun S."/>
            <person name="Haridas S."/>
            <person name="Kuo A."/>
            <person name="Mondo S."/>
            <person name="Pangilinan J."/>
            <person name="Riley R."/>
            <person name="LaButti K."/>
            <person name="Andreopoulos B."/>
            <person name="Lipzen A."/>
            <person name="Chen C."/>
            <person name="Yan M."/>
            <person name="Daum C."/>
            <person name="Ng V."/>
            <person name="Clum A."/>
            <person name="Steindorff A."/>
            <person name="Ohm R.A."/>
            <person name="Martin F."/>
            <person name="Silar P."/>
            <person name="Natvig D.O."/>
            <person name="Lalanne C."/>
            <person name="Gautier V."/>
            <person name="Ament-Velasquez S.L."/>
            <person name="Kruys A."/>
            <person name="Hutchinson M.I."/>
            <person name="Powell A.J."/>
            <person name="Barry K."/>
            <person name="Miller A.N."/>
            <person name="Grigoriev I.V."/>
            <person name="Debuchy R."/>
            <person name="Gladieux P."/>
            <person name="Hiltunen Thoren M."/>
            <person name="Johannesson H."/>
        </authorList>
    </citation>
    <scope>NUCLEOTIDE SEQUENCE</scope>
    <source>
        <strain evidence="1">CBS 123565</strain>
    </source>
</reference>
<dbReference type="AlphaFoldDB" id="A0AAN6ULW9"/>
<sequence length="205" mass="21881">MRTETGSDRLAVQLLDDRSSGLDGNLLVSNACHGCGICLACTPEDDKESGDTRGTGYIDRLHGARAVKKHRARPRSGTVRILGSRATEDVVGGCKCCMYDTGINLSVVRGFGNPESEENAAGECGMLLFVLPVFCAASALELSCEDVAPWHGRAILSTVNCGRPATDGCEPLPVLALPGRKRWILLGIFQQTLLTVIGRPLSQRL</sequence>
<gene>
    <name evidence="1" type="ORF">BT67DRAFT_277475</name>
</gene>
<organism evidence="1 2">
    <name type="scientific">Trichocladium antarcticum</name>
    <dbReference type="NCBI Taxonomy" id="1450529"/>
    <lineage>
        <taxon>Eukaryota</taxon>
        <taxon>Fungi</taxon>
        <taxon>Dikarya</taxon>
        <taxon>Ascomycota</taxon>
        <taxon>Pezizomycotina</taxon>
        <taxon>Sordariomycetes</taxon>
        <taxon>Sordariomycetidae</taxon>
        <taxon>Sordariales</taxon>
        <taxon>Chaetomiaceae</taxon>
        <taxon>Trichocladium</taxon>
    </lineage>
</organism>
<accession>A0AAN6ULW9</accession>
<reference evidence="1" key="2">
    <citation type="submission" date="2023-05" db="EMBL/GenBank/DDBJ databases">
        <authorList>
            <consortium name="Lawrence Berkeley National Laboratory"/>
            <person name="Steindorff A."/>
            <person name="Hensen N."/>
            <person name="Bonometti L."/>
            <person name="Westerberg I."/>
            <person name="Brannstrom I.O."/>
            <person name="Guillou S."/>
            <person name="Cros-Aarteil S."/>
            <person name="Calhoun S."/>
            <person name="Haridas S."/>
            <person name="Kuo A."/>
            <person name="Mondo S."/>
            <person name="Pangilinan J."/>
            <person name="Riley R."/>
            <person name="Labutti K."/>
            <person name="Andreopoulos B."/>
            <person name="Lipzen A."/>
            <person name="Chen C."/>
            <person name="Yanf M."/>
            <person name="Daum C."/>
            <person name="Ng V."/>
            <person name="Clum A."/>
            <person name="Ohm R."/>
            <person name="Martin F."/>
            <person name="Silar P."/>
            <person name="Natvig D."/>
            <person name="Lalanne C."/>
            <person name="Gautier V."/>
            <person name="Ament-Velasquez S.L."/>
            <person name="Kruys A."/>
            <person name="Hutchinson M.I."/>
            <person name="Powell A.J."/>
            <person name="Barry K."/>
            <person name="Miller A.N."/>
            <person name="Grigoriev I.V."/>
            <person name="Debuchy R."/>
            <person name="Gladieux P."/>
            <person name="Thoren M.H."/>
            <person name="Johannesson H."/>
        </authorList>
    </citation>
    <scope>NUCLEOTIDE SEQUENCE</scope>
    <source>
        <strain evidence="1">CBS 123565</strain>
    </source>
</reference>
<name>A0AAN6ULW9_9PEZI</name>
<keyword evidence="2" id="KW-1185">Reference proteome</keyword>
<evidence type="ECO:0000313" key="2">
    <source>
        <dbReference type="Proteomes" id="UP001304895"/>
    </source>
</evidence>
<evidence type="ECO:0000313" key="1">
    <source>
        <dbReference type="EMBL" id="KAK4135462.1"/>
    </source>
</evidence>